<organism evidence="1 2">
    <name type="scientific">Fraxinus pennsylvanica</name>
    <dbReference type="NCBI Taxonomy" id="56036"/>
    <lineage>
        <taxon>Eukaryota</taxon>
        <taxon>Viridiplantae</taxon>
        <taxon>Streptophyta</taxon>
        <taxon>Embryophyta</taxon>
        <taxon>Tracheophyta</taxon>
        <taxon>Spermatophyta</taxon>
        <taxon>Magnoliopsida</taxon>
        <taxon>eudicotyledons</taxon>
        <taxon>Gunneridae</taxon>
        <taxon>Pentapetalae</taxon>
        <taxon>asterids</taxon>
        <taxon>lamiids</taxon>
        <taxon>Lamiales</taxon>
        <taxon>Oleaceae</taxon>
        <taxon>Oleeae</taxon>
        <taxon>Fraxinus</taxon>
    </lineage>
</organism>
<dbReference type="Proteomes" id="UP000834106">
    <property type="component" value="Chromosome 23"/>
</dbReference>
<proteinExistence type="predicted"/>
<keyword evidence="2" id="KW-1185">Reference proteome</keyword>
<dbReference type="EMBL" id="OU503058">
    <property type="protein sequence ID" value="CAI9786840.1"/>
    <property type="molecule type" value="Genomic_DNA"/>
</dbReference>
<name>A0AAD2AJN9_9LAMI</name>
<gene>
    <name evidence="1" type="ORF">FPE_LOCUS34270</name>
</gene>
<evidence type="ECO:0000313" key="2">
    <source>
        <dbReference type="Proteomes" id="UP000834106"/>
    </source>
</evidence>
<reference evidence="1" key="1">
    <citation type="submission" date="2023-05" db="EMBL/GenBank/DDBJ databases">
        <authorList>
            <person name="Huff M."/>
        </authorList>
    </citation>
    <scope>NUCLEOTIDE SEQUENCE</scope>
</reference>
<evidence type="ECO:0000313" key="1">
    <source>
        <dbReference type="EMBL" id="CAI9786840.1"/>
    </source>
</evidence>
<accession>A0AAD2AJN9</accession>
<sequence>MLQIRILTSQFMKDRNQVPIPSHDPKFGGRHLNSGIMGQSPSFLSLESVKDSLNNCVSEFEQNLKIILQCSIGNIFSTSVSLPDDSLLNFGCCLIFLLRPKVLHSN</sequence>
<dbReference type="AlphaFoldDB" id="A0AAD2AJN9"/>
<protein>
    <submittedName>
        <fullName evidence="1">Uncharacterized protein</fullName>
    </submittedName>
</protein>